<evidence type="ECO:0000313" key="2">
    <source>
        <dbReference type="Proteomes" id="UP000240760"/>
    </source>
</evidence>
<dbReference type="AlphaFoldDB" id="A0A2T4CFH2"/>
<name>A0A2T4CFH2_TRILO</name>
<keyword evidence="2" id="KW-1185">Reference proteome</keyword>
<dbReference type="EMBL" id="KZ679127">
    <property type="protein sequence ID" value="PTB80315.1"/>
    <property type="molecule type" value="Genomic_DNA"/>
</dbReference>
<reference evidence="1 2" key="1">
    <citation type="submission" date="2016-07" db="EMBL/GenBank/DDBJ databases">
        <title>Multiple horizontal gene transfer events from other fungi enriched the ability of initially mycotrophic Trichoderma (Ascomycota) to feed on dead plant biomass.</title>
        <authorList>
            <consortium name="DOE Joint Genome Institute"/>
            <person name="Aerts A."/>
            <person name="Atanasova L."/>
            <person name="Chenthamara K."/>
            <person name="Zhang J."/>
            <person name="Grujic M."/>
            <person name="Henrissat B."/>
            <person name="Kuo A."/>
            <person name="Salamov A."/>
            <person name="Lipzen A."/>
            <person name="Labutti K."/>
            <person name="Barry K."/>
            <person name="Miao Y."/>
            <person name="Rahimi M.J."/>
            <person name="Shen Q."/>
            <person name="Grigoriev I.V."/>
            <person name="Kubicek C.P."/>
            <person name="Druzhinina I.S."/>
        </authorList>
    </citation>
    <scope>NUCLEOTIDE SEQUENCE [LARGE SCALE GENOMIC DNA]</scope>
    <source>
        <strain evidence="1 2">ATCC 18648</strain>
    </source>
</reference>
<accession>A0A2T4CFH2</accession>
<protein>
    <submittedName>
        <fullName evidence="1">Uncharacterized protein</fullName>
    </submittedName>
</protein>
<evidence type="ECO:0000313" key="1">
    <source>
        <dbReference type="EMBL" id="PTB80315.1"/>
    </source>
</evidence>
<organism evidence="1 2">
    <name type="scientific">Trichoderma longibrachiatum ATCC 18648</name>
    <dbReference type="NCBI Taxonomy" id="983965"/>
    <lineage>
        <taxon>Eukaryota</taxon>
        <taxon>Fungi</taxon>
        <taxon>Dikarya</taxon>
        <taxon>Ascomycota</taxon>
        <taxon>Pezizomycotina</taxon>
        <taxon>Sordariomycetes</taxon>
        <taxon>Hypocreomycetidae</taxon>
        <taxon>Hypocreales</taxon>
        <taxon>Hypocreaceae</taxon>
        <taxon>Trichoderma</taxon>
    </lineage>
</organism>
<dbReference type="Proteomes" id="UP000240760">
    <property type="component" value="Unassembled WGS sequence"/>
</dbReference>
<proteinExistence type="predicted"/>
<gene>
    <name evidence="1" type="ORF">M440DRAFT_1122155</name>
</gene>
<sequence>MARSPQPTYAFPALFLQNWMTRQLTAQGSSPETCAHHPSTRIADMSKTAASTEWLFPAMSICYLAGVSGAGERIIMPPCARILHAALWPWAKSAAHVTLGRDSLWGATVRHANTLVVCFILCRPDWLRLTKDAGAMDPNQSSEVGGYIVGVMSVDIRSALLWVPSI</sequence>